<accession>A0A975FNJ0</accession>
<sequence length="408" mass="43329">MSITLTAHRSHDLLALVPSLAGFRPRDCIVFLAFSGTAAVAAFRAPLPRGERADRDAVAALAVGMLSRMPGIDGVLPIVYTNRAFGRGCRPPRASLCEFLGGRLEQAGFAVRDAFVLARDGWGSVFDEELPAGGRPMSLIEESEAAAAAPPVPGALHEVTRLAELPPRDRDRARSLAVRRRRLGDELRAEVAGLTNAERLRALPGGRFDPIALVEALLVGDTRPSDAEADADRAEARLDEDALLLAHLASPAVRDALTLQIAFGARIGELSLLDGARIHERAEYTGEAFDDAVVALRDHPVTVRLSSLFRGTATTRPDPDRIERAIARLADIAAHAPRADRAAVGTVLAWLAWSLGRGSAAGVFVDRALAADPGYGMARLLHAMLGRGMMPEWAFAATAAAGEHGRAA</sequence>
<dbReference type="RefSeq" id="WP_210899478.1">
    <property type="nucleotide sequence ID" value="NZ_CP071696.1"/>
</dbReference>
<keyword evidence="2" id="KW-1185">Reference proteome</keyword>
<name>A0A975FNJ0_9MICO</name>
<gene>
    <name evidence="1" type="ORF">G127AT_02610</name>
</gene>
<dbReference type="AlphaFoldDB" id="A0A975FNJ0"/>
<proteinExistence type="predicted"/>
<dbReference type="EMBL" id="CP071696">
    <property type="protein sequence ID" value="QTX05144.1"/>
    <property type="molecule type" value="Genomic_DNA"/>
</dbReference>
<evidence type="ECO:0000313" key="1">
    <source>
        <dbReference type="EMBL" id="QTX05144.1"/>
    </source>
</evidence>
<evidence type="ECO:0000313" key="2">
    <source>
        <dbReference type="Proteomes" id="UP000671914"/>
    </source>
</evidence>
<organism evidence="1 2">
    <name type="scientific">Agromyces archimandritae</name>
    <dbReference type="NCBI Taxonomy" id="2781962"/>
    <lineage>
        <taxon>Bacteria</taxon>
        <taxon>Bacillati</taxon>
        <taxon>Actinomycetota</taxon>
        <taxon>Actinomycetes</taxon>
        <taxon>Micrococcales</taxon>
        <taxon>Microbacteriaceae</taxon>
        <taxon>Agromyces</taxon>
    </lineage>
</organism>
<dbReference type="KEGG" id="aarc:G127AT_02610"/>
<dbReference type="InterPro" id="IPR025447">
    <property type="entry name" value="DUF4192"/>
</dbReference>
<dbReference type="Pfam" id="PF13830">
    <property type="entry name" value="DUF4192"/>
    <property type="match status" value="2"/>
</dbReference>
<reference evidence="1" key="1">
    <citation type="submission" date="2021-03" db="EMBL/GenBank/DDBJ databases">
        <title>Agromyces archimandritus sp. nov., isolated from the cockroach Archimandrita tessellata.</title>
        <authorList>
            <person name="Guzman J."/>
            <person name="Ortuzar M."/>
            <person name="Poehlein A."/>
            <person name="Daniel R."/>
            <person name="Trujillo M."/>
            <person name="Vilcinskas A."/>
        </authorList>
    </citation>
    <scope>NUCLEOTIDE SEQUENCE</scope>
    <source>
        <strain evidence="1">G127AT</strain>
    </source>
</reference>
<protein>
    <submittedName>
        <fullName evidence="1">DUF4192 family protein</fullName>
    </submittedName>
</protein>
<dbReference type="Proteomes" id="UP000671914">
    <property type="component" value="Chromosome"/>
</dbReference>